<reference evidence="6 7" key="1">
    <citation type="submission" date="2022-04" db="EMBL/GenBank/DDBJ databases">
        <title>Human microbiome associated bacterial genomes.</title>
        <authorList>
            <person name="Sandstrom S."/>
            <person name="Salamzade R."/>
            <person name="Kalan L.R."/>
        </authorList>
    </citation>
    <scope>NUCLEOTIDE SEQUENCE [LARGE SCALE GENOMIC DNA]</scope>
    <source>
        <strain evidence="7">p3-SID767</strain>
    </source>
</reference>
<name>A0ABT2HT24_9MICC</name>
<evidence type="ECO:0000256" key="1">
    <source>
        <dbReference type="ARBA" id="ARBA00022884"/>
    </source>
</evidence>
<evidence type="ECO:0000256" key="3">
    <source>
        <dbReference type="PROSITE-ProRule" id="PRU00182"/>
    </source>
</evidence>
<dbReference type="EMBL" id="JALXMO010000044">
    <property type="protein sequence ID" value="MCT1607852.1"/>
    <property type="molecule type" value="Genomic_DNA"/>
</dbReference>
<dbReference type="PIRSF" id="PIRSF005578">
    <property type="entry name" value="TlyA"/>
    <property type="match status" value="1"/>
</dbReference>
<dbReference type="InterPro" id="IPR002877">
    <property type="entry name" value="RNA_MeTrfase_FtsJ_dom"/>
</dbReference>
<feature type="domain" description="RNA-binding S4" evidence="5">
    <location>
        <begin position="4"/>
        <end position="65"/>
    </location>
</feature>
<feature type="compositionally biased region" description="Basic and acidic residues" evidence="4">
    <location>
        <begin position="250"/>
        <end position="270"/>
    </location>
</feature>
<dbReference type="SMART" id="SM00363">
    <property type="entry name" value="S4"/>
    <property type="match status" value="1"/>
</dbReference>
<comment type="similarity">
    <text evidence="2">Belongs to the TlyA family.</text>
</comment>
<dbReference type="SUPFAM" id="SSF55174">
    <property type="entry name" value="Alpha-L RNA-binding motif"/>
    <property type="match status" value="1"/>
</dbReference>
<dbReference type="GO" id="GO:0008168">
    <property type="term" value="F:methyltransferase activity"/>
    <property type="evidence" value="ECO:0007669"/>
    <property type="project" value="UniProtKB-KW"/>
</dbReference>
<dbReference type="PANTHER" id="PTHR32319:SF0">
    <property type="entry name" value="BACTERIAL HEMOLYSIN-LIKE PROTEIN"/>
    <property type="match status" value="1"/>
</dbReference>
<dbReference type="InterPro" id="IPR029063">
    <property type="entry name" value="SAM-dependent_MTases_sf"/>
</dbReference>
<dbReference type="SUPFAM" id="SSF53335">
    <property type="entry name" value="S-adenosyl-L-methionine-dependent methyltransferases"/>
    <property type="match status" value="1"/>
</dbReference>
<feature type="region of interest" description="Disordered" evidence="4">
    <location>
        <begin position="249"/>
        <end position="283"/>
    </location>
</feature>
<evidence type="ECO:0000313" key="7">
    <source>
        <dbReference type="Proteomes" id="UP001205046"/>
    </source>
</evidence>
<sequence length="283" mass="29557">MSKQRLDKALVELGLASSRTRAGALISQGHVKVDGVVVTKASASVSDAQQLTVTHQDPWVSRAAHKLLGALEAFPDVRVEGRRCLDAGASTGGFTQVLLTRGAEEVVAADVGHDQLAPVLRQDARVRNIEGLNLRYVEPGDLGEPFQLIVADLSFISLKLIVGPLAGQAAPGADLVLMVKPQFEIGKDRLGRTGVVTSPQLRQEAVSGVVVAAEQAGLSLQGAARSSLAGQDGNAEFFLHLRKPAAGGAVEDRTAVTGTDDRLSEIDFHDPAPAGSAVTDPQS</sequence>
<dbReference type="CDD" id="cd00165">
    <property type="entry name" value="S4"/>
    <property type="match status" value="1"/>
</dbReference>
<dbReference type="InterPro" id="IPR004538">
    <property type="entry name" value="Hemolysin_A/TlyA"/>
</dbReference>
<dbReference type="Pfam" id="PF01728">
    <property type="entry name" value="FtsJ"/>
    <property type="match status" value="1"/>
</dbReference>
<keyword evidence="1 3" id="KW-0694">RNA-binding</keyword>
<organism evidence="6 7">
    <name type="scientific">Nesterenkonia massiliensis</name>
    <dbReference type="NCBI Taxonomy" id="1232429"/>
    <lineage>
        <taxon>Bacteria</taxon>
        <taxon>Bacillati</taxon>
        <taxon>Actinomycetota</taxon>
        <taxon>Actinomycetes</taxon>
        <taxon>Micrococcales</taxon>
        <taxon>Micrococcaceae</taxon>
        <taxon>Nesterenkonia</taxon>
    </lineage>
</organism>
<protein>
    <submittedName>
        <fullName evidence="6">TlyA family RNA methyltransferase</fullName>
    </submittedName>
</protein>
<comment type="caution">
    <text evidence="6">The sequence shown here is derived from an EMBL/GenBank/DDBJ whole genome shotgun (WGS) entry which is preliminary data.</text>
</comment>
<dbReference type="InterPro" id="IPR036986">
    <property type="entry name" value="S4_RNA-bd_sf"/>
</dbReference>
<dbReference type="Pfam" id="PF01479">
    <property type="entry name" value="S4"/>
    <property type="match status" value="1"/>
</dbReference>
<keyword evidence="6" id="KW-0489">Methyltransferase</keyword>
<gene>
    <name evidence="6" type="ORF">M3B43_11095</name>
</gene>
<dbReference type="GO" id="GO:0032259">
    <property type="term" value="P:methylation"/>
    <property type="evidence" value="ECO:0007669"/>
    <property type="project" value="UniProtKB-KW"/>
</dbReference>
<dbReference type="CDD" id="cd02440">
    <property type="entry name" value="AdoMet_MTases"/>
    <property type="match status" value="1"/>
</dbReference>
<accession>A0ABT2HT24</accession>
<evidence type="ECO:0000256" key="4">
    <source>
        <dbReference type="SAM" id="MobiDB-lite"/>
    </source>
</evidence>
<proteinExistence type="inferred from homology"/>
<dbReference type="Gene3D" id="3.10.290.10">
    <property type="entry name" value="RNA-binding S4 domain"/>
    <property type="match status" value="1"/>
</dbReference>
<dbReference type="Proteomes" id="UP001205046">
    <property type="component" value="Unassembled WGS sequence"/>
</dbReference>
<dbReference type="Gene3D" id="3.40.50.150">
    <property type="entry name" value="Vaccinia Virus protein VP39"/>
    <property type="match status" value="1"/>
</dbReference>
<keyword evidence="6" id="KW-0808">Transferase</keyword>
<keyword evidence="7" id="KW-1185">Reference proteome</keyword>
<evidence type="ECO:0000313" key="6">
    <source>
        <dbReference type="EMBL" id="MCT1607852.1"/>
    </source>
</evidence>
<evidence type="ECO:0000256" key="2">
    <source>
        <dbReference type="ARBA" id="ARBA00029460"/>
    </source>
</evidence>
<dbReference type="RefSeq" id="WP_044496499.1">
    <property type="nucleotide sequence ID" value="NZ_CABKSP010000011.1"/>
</dbReference>
<dbReference type="InterPro" id="IPR002942">
    <property type="entry name" value="S4_RNA-bd"/>
</dbReference>
<dbReference type="InterPro" id="IPR047048">
    <property type="entry name" value="TlyA"/>
</dbReference>
<dbReference type="PANTHER" id="PTHR32319">
    <property type="entry name" value="BACTERIAL HEMOLYSIN-LIKE PROTEIN"/>
    <property type="match status" value="1"/>
</dbReference>
<evidence type="ECO:0000259" key="5">
    <source>
        <dbReference type="SMART" id="SM00363"/>
    </source>
</evidence>
<dbReference type="PROSITE" id="PS50889">
    <property type="entry name" value="S4"/>
    <property type="match status" value="1"/>
</dbReference>